<proteinExistence type="predicted"/>
<dbReference type="Proteomes" id="UP000632222">
    <property type="component" value="Unassembled WGS sequence"/>
</dbReference>
<evidence type="ECO:0000313" key="2">
    <source>
        <dbReference type="Proteomes" id="UP000632222"/>
    </source>
</evidence>
<gene>
    <name evidence="1" type="ORF">GCM10008938_02330</name>
</gene>
<name>A0ABQ2CU57_9DEIO</name>
<evidence type="ECO:0000313" key="1">
    <source>
        <dbReference type="EMBL" id="GGJ19734.1"/>
    </source>
</evidence>
<dbReference type="Pfam" id="PF10016">
    <property type="entry name" value="DUF2259"/>
    <property type="match status" value="1"/>
</dbReference>
<organism evidence="1 2">
    <name type="scientific">Deinococcus roseus</name>
    <dbReference type="NCBI Taxonomy" id="392414"/>
    <lineage>
        <taxon>Bacteria</taxon>
        <taxon>Thermotogati</taxon>
        <taxon>Deinococcota</taxon>
        <taxon>Deinococci</taxon>
        <taxon>Deinococcales</taxon>
        <taxon>Deinococcaceae</taxon>
        <taxon>Deinococcus</taxon>
    </lineage>
</organism>
<keyword evidence="2" id="KW-1185">Reference proteome</keyword>
<reference evidence="2" key="1">
    <citation type="journal article" date="2019" name="Int. J. Syst. Evol. Microbiol.">
        <title>The Global Catalogue of Microorganisms (GCM) 10K type strain sequencing project: providing services to taxonomists for standard genome sequencing and annotation.</title>
        <authorList>
            <consortium name="The Broad Institute Genomics Platform"/>
            <consortium name="The Broad Institute Genome Sequencing Center for Infectious Disease"/>
            <person name="Wu L."/>
            <person name="Ma J."/>
        </authorList>
    </citation>
    <scope>NUCLEOTIDE SEQUENCE [LARGE SCALE GENOMIC DNA]</scope>
    <source>
        <strain evidence="2">JCM 14370</strain>
    </source>
</reference>
<sequence>MFSVLSVLTPALAADQSTLQFLGFSRDGKYAAYEQYGIHDGSGFPFSEIVVLNVSQNKTVVSVNKSLQQDGSTIDGARAQALKAAQLSKYGIQSSNLGRSVYASPLGKSSVQFQAKNKSYAMGVQPITFKTSSCINPSVRGVNVQLNKKVIFKDLALPKDRVCAQKYAIQQVRVWDKNRGFIAFLRYEKDGFEGPDVRFWAVSGLLP</sequence>
<dbReference type="InterPro" id="IPR018725">
    <property type="entry name" value="DUF2259_secreted"/>
</dbReference>
<evidence type="ECO:0008006" key="3">
    <source>
        <dbReference type="Google" id="ProtNLM"/>
    </source>
</evidence>
<accession>A0ABQ2CU57</accession>
<comment type="caution">
    <text evidence="1">The sequence shown here is derived from an EMBL/GenBank/DDBJ whole genome shotgun (WGS) entry which is preliminary data.</text>
</comment>
<dbReference type="EMBL" id="BMOD01000001">
    <property type="protein sequence ID" value="GGJ19734.1"/>
    <property type="molecule type" value="Genomic_DNA"/>
</dbReference>
<protein>
    <recommendedName>
        <fullName evidence="3">DUF2259 domain-containing protein</fullName>
    </recommendedName>
</protein>